<reference evidence="4" key="1">
    <citation type="journal article" date="2019" name="Int. J. Syst. Evol. Microbiol.">
        <title>The Global Catalogue of Microorganisms (GCM) 10K type strain sequencing project: providing services to taxonomists for standard genome sequencing and annotation.</title>
        <authorList>
            <consortium name="The Broad Institute Genomics Platform"/>
            <consortium name="The Broad Institute Genome Sequencing Center for Infectious Disease"/>
            <person name="Wu L."/>
            <person name="Ma J."/>
        </authorList>
    </citation>
    <scope>NUCLEOTIDE SEQUENCE [LARGE SCALE GENOMIC DNA]</scope>
    <source>
        <strain evidence="4">CCUG 37865</strain>
    </source>
</reference>
<dbReference type="Pfam" id="PF04014">
    <property type="entry name" value="MazE_antitoxin"/>
    <property type="match status" value="1"/>
</dbReference>
<gene>
    <name evidence="3" type="ORF">ACFOY7_02370</name>
</gene>
<evidence type="ECO:0000313" key="3">
    <source>
        <dbReference type="EMBL" id="MFC4401941.1"/>
    </source>
</evidence>
<dbReference type="InterPro" id="IPR037914">
    <property type="entry name" value="SpoVT-AbrB_sf"/>
</dbReference>
<evidence type="ECO:0000256" key="1">
    <source>
        <dbReference type="PROSITE-ProRule" id="PRU01076"/>
    </source>
</evidence>
<keyword evidence="4" id="KW-1185">Reference proteome</keyword>
<dbReference type="PANTHER" id="PTHR40516:SF1">
    <property type="entry name" value="ANTITOXIN CHPS-RELATED"/>
    <property type="match status" value="1"/>
</dbReference>
<protein>
    <submittedName>
        <fullName evidence="3">AbrB/MazE/SpoVT family DNA-binding domain-containing protein</fullName>
    </submittedName>
</protein>
<evidence type="ECO:0000313" key="4">
    <source>
        <dbReference type="Proteomes" id="UP001595882"/>
    </source>
</evidence>
<dbReference type="SMART" id="SM00966">
    <property type="entry name" value="SpoVT_AbrB"/>
    <property type="match status" value="1"/>
</dbReference>
<accession>A0ABV8WTL9</accession>
<dbReference type="InterPro" id="IPR039052">
    <property type="entry name" value="Antitox_PemI-like"/>
</dbReference>
<name>A0ABV8WTL9_9BACI</name>
<dbReference type="SUPFAM" id="SSF89447">
    <property type="entry name" value="AbrB/MazE/MraZ-like"/>
    <property type="match status" value="1"/>
</dbReference>
<dbReference type="GO" id="GO:0003677">
    <property type="term" value="F:DNA binding"/>
    <property type="evidence" value="ECO:0007669"/>
    <property type="project" value="UniProtKB-KW"/>
</dbReference>
<dbReference type="RefSeq" id="WP_390249021.1">
    <property type="nucleotide sequence ID" value="NZ_JBHSDT010000002.1"/>
</dbReference>
<feature type="domain" description="SpoVT-AbrB" evidence="2">
    <location>
        <begin position="3"/>
        <end position="48"/>
    </location>
</feature>
<dbReference type="PROSITE" id="PS51740">
    <property type="entry name" value="SPOVT_ABRB"/>
    <property type="match status" value="1"/>
</dbReference>
<dbReference type="EMBL" id="JBHSDT010000002">
    <property type="protein sequence ID" value="MFC4401941.1"/>
    <property type="molecule type" value="Genomic_DNA"/>
</dbReference>
<keyword evidence="1 3" id="KW-0238">DNA-binding</keyword>
<organism evidence="3 4">
    <name type="scientific">Gracilibacillus xinjiangensis</name>
    <dbReference type="NCBI Taxonomy" id="1193282"/>
    <lineage>
        <taxon>Bacteria</taxon>
        <taxon>Bacillati</taxon>
        <taxon>Bacillota</taxon>
        <taxon>Bacilli</taxon>
        <taxon>Bacillales</taxon>
        <taxon>Bacillaceae</taxon>
        <taxon>Gracilibacillus</taxon>
    </lineage>
</organism>
<proteinExistence type="predicted"/>
<evidence type="ECO:0000259" key="2">
    <source>
        <dbReference type="PROSITE" id="PS51740"/>
    </source>
</evidence>
<dbReference type="Proteomes" id="UP001595882">
    <property type="component" value="Unassembled WGS sequence"/>
</dbReference>
<comment type="caution">
    <text evidence="3">The sequence shown here is derived from an EMBL/GenBank/DDBJ whole genome shotgun (WGS) entry which is preliminary data.</text>
</comment>
<dbReference type="PANTHER" id="PTHR40516">
    <property type="entry name" value="ANTITOXIN CHPS-RELATED"/>
    <property type="match status" value="1"/>
</dbReference>
<sequence>METRLQKWGNSQAVRLPKAILELVNISEDDRIELKVVDGNIVLAPIRKHLTLKDRINQYGNNNVNRAGEWEIGKDGEELL</sequence>
<dbReference type="InterPro" id="IPR007159">
    <property type="entry name" value="SpoVT-AbrB_dom"/>
</dbReference>
<dbReference type="Gene3D" id="2.10.260.10">
    <property type="match status" value="1"/>
</dbReference>